<reference evidence="6 7" key="1">
    <citation type="submission" date="2021-03" db="EMBL/GenBank/DDBJ databases">
        <title>Whole genome sequence of Jiella sp. MQZ13P-4.</title>
        <authorList>
            <person name="Tuo L."/>
        </authorList>
    </citation>
    <scope>NUCLEOTIDE SEQUENCE [LARGE SCALE GENOMIC DNA]</scope>
    <source>
        <strain evidence="6 7">MQZ13P-4</strain>
    </source>
</reference>
<evidence type="ECO:0000256" key="5">
    <source>
        <dbReference type="RuleBase" id="RU364069"/>
    </source>
</evidence>
<dbReference type="CDD" id="cd00438">
    <property type="entry name" value="cupin_RmlC"/>
    <property type="match status" value="1"/>
</dbReference>
<dbReference type="EMBL" id="JAFMPY010000004">
    <property type="protein sequence ID" value="MBO0902985.1"/>
    <property type="molecule type" value="Genomic_DNA"/>
</dbReference>
<dbReference type="GO" id="GO:0008830">
    <property type="term" value="F:dTDP-4-dehydrorhamnose 3,5-epimerase activity"/>
    <property type="evidence" value="ECO:0007669"/>
    <property type="project" value="UniProtKB-EC"/>
</dbReference>
<keyword evidence="7" id="KW-1185">Reference proteome</keyword>
<dbReference type="InterPro" id="IPR011051">
    <property type="entry name" value="RmlC_Cupin_sf"/>
</dbReference>
<comment type="function">
    <text evidence="2 5">Catalyzes the epimerization of the C3' and C5'positions of dTDP-6-deoxy-D-xylo-4-hexulose, forming dTDP-6-deoxy-L-lyxo-4-hexulose.</text>
</comment>
<dbReference type="InterPro" id="IPR000888">
    <property type="entry name" value="RmlC-like"/>
</dbReference>
<dbReference type="Proteomes" id="UP000664288">
    <property type="component" value="Unassembled WGS sequence"/>
</dbReference>
<dbReference type="RefSeq" id="WP_207349621.1">
    <property type="nucleotide sequence ID" value="NZ_JAFMPY010000004.1"/>
</dbReference>
<evidence type="ECO:0000256" key="3">
    <source>
        <dbReference type="ARBA" id="ARBA00012098"/>
    </source>
</evidence>
<gene>
    <name evidence="6" type="primary">rfbC</name>
    <name evidence="6" type="ORF">J1C47_04980</name>
</gene>
<organism evidence="6 7">
    <name type="scientific">Jiella sonneratiae</name>
    <dbReference type="NCBI Taxonomy" id="2816856"/>
    <lineage>
        <taxon>Bacteria</taxon>
        <taxon>Pseudomonadati</taxon>
        <taxon>Pseudomonadota</taxon>
        <taxon>Alphaproteobacteria</taxon>
        <taxon>Hyphomicrobiales</taxon>
        <taxon>Aurantimonadaceae</taxon>
        <taxon>Jiella</taxon>
    </lineage>
</organism>
<dbReference type="NCBIfam" id="TIGR01221">
    <property type="entry name" value="rmlC"/>
    <property type="match status" value="1"/>
</dbReference>
<evidence type="ECO:0000256" key="1">
    <source>
        <dbReference type="ARBA" id="ARBA00001298"/>
    </source>
</evidence>
<dbReference type="PANTHER" id="PTHR21047">
    <property type="entry name" value="DTDP-6-DEOXY-D-GLUCOSE-3,5 EPIMERASE"/>
    <property type="match status" value="1"/>
</dbReference>
<evidence type="ECO:0000256" key="4">
    <source>
        <dbReference type="ARBA" id="ARBA00019595"/>
    </source>
</evidence>
<name>A0ABS3IZY3_9HYPH</name>
<sequence length="176" mass="19768">MRFFETAVAGAYHIEPDPFVDERGVFARTFCAETFAEKGLVERFVQTNTSFNPRKGTLRGLHWQDPPKGETKLVRATRGRLFDVVLDLRPESPTYLAHAGVELDADRRNALYVPVGCAHGFLTLSDDTEAFYLVSESYSPDHARAARWDDRAFAIAWPFAPTVISPRDATAEDFTP</sequence>
<comment type="subunit">
    <text evidence="5">Homodimer.</text>
</comment>
<comment type="caution">
    <text evidence="6">The sequence shown here is derived from an EMBL/GenBank/DDBJ whole genome shotgun (WGS) entry which is preliminary data.</text>
</comment>
<dbReference type="SUPFAM" id="SSF51182">
    <property type="entry name" value="RmlC-like cupins"/>
    <property type="match status" value="1"/>
</dbReference>
<accession>A0ABS3IZY3</accession>
<dbReference type="EC" id="5.1.3.13" evidence="3 5"/>
<evidence type="ECO:0000256" key="2">
    <source>
        <dbReference type="ARBA" id="ARBA00001997"/>
    </source>
</evidence>
<evidence type="ECO:0000313" key="7">
    <source>
        <dbReference type="Proteomes" id="UP000664288"/>
    </source>
</evidence>
<keyword evidence="5 6" id="KW-0413">Isomerase</keyword>
<evidence type="ECO:0000313" key="6">
    <source>
        <dbReference type="EMBL" id="MBO0902985.1"/>
    </source>
</evidence>
<dbReference type="PANTHER" id="PTHR21047:SF2">
    <property type="entry name" value="THYMIDINE DIPHOSPHO-4-KETO-RHAMNOSE 3,5-EPIMERASE"/>
    <property type="match status" value="1"/>
</dbReference>
<comment type="pathway">
    <text evidence="5">Carbohydrate biosynthesis; dTDP-L-rhamnose biosynthesis.</text>
</comment>
<protein>
    <recommendedName>
        <fullName evidence="4 5">dTDP-4-dehydrorhamnose 3,5-epimerase</fullName>
        <ecNumber evidence="3 5">5.1.3.13</ecNumber>
    </recommendedName>
    <alternativeName>
        <fullName evidence="5">Thymidine diphospho-4-keto-rhamnose 3,5-epimerase</fullName>
    </alternativeName>
</protein>
<proteinExistence type="inferred from homology"/>
<dbReference type="InterPro" id="IPR014710">
    <property type="entry name" value="RmlC-like_jellyroll"/>
</dbReference>
<dbReference type="Pfam" id="PF00908">
    <property type="entry name" value="dTDP_sugar_isom"/>
    <property type="match status" value="1"/>
</dbReference>
<comment type="similarity">
    <text evidence="5">Belongs to the dTDP-4-dehydrorhamnose 3,5-epimerase family.</text>
</comment>
<comment type="catalytic activity">
    <reaction evidence="1 5">
        <text>dTDP-4-dehydro-6-deoxy-alpha-D-glucose = dTDP-4-dehydro-beta-L-rhamnose</text>
        <dbReference type="Rhea" id="RHEA:16969"/>
        <dbReference type="ChEBI" id="CHEBI:57649"/>
        <dbReference type="ChEBI" id="CHEBI:62830"/>
        <dbReference type="EC" id="5.1.3.13"/>
    </reaction>
</comment>
<dbReference type="Gene3D" id="2.60.120.10">
    <property type="entry name" value="Jelly Rolls"/>
    <property type="match status" value="1"/>
</dbReference>